<keyword evidence="2" id="KW-0472">Membrane</keyword>
<reference evidence="3" key="1">
    <citation type="journal article" date="2020" name="Stud. Mycol.">
        <title>101 Dothideomycetes genomes: a test case for predicting lifestyles and emergence of pathogens.</title>
        <authorList>
            <person name="Haridas S."/>
            <person name="Albert R."/>
            <person name="Binder M."/>
            <person name="Bloem J."/>
            <person name="Labutti K."/>
            <person name="Salamov A."/>
            <person name="Andreopoulos B."/>
            <person name="Baker S."/>
            <person name="Barry K."/>
            <person name="Bills G."/>
            <person name="Bluhm B."/>
            <person name="Cannon C."/>
            <person name="Castanera R."/>
            <person name="Culley D."/>
            <person name="Daum C."/>
            <person name="Ezra D."/>
            <person name="Gonzalez J."/>
            <person name="Henrissat B."/>
            <person name="Kuo A."/>
            <person name="Liang C."/>
            <person name="Lipzen A."/>
            <person name="Lutzoni F."/>
            <person name="Magnuson J."/>
            <person name="Mondo S."/>
            <person name="Nolan M."/>
            <person name="Ohm R."/>
            <person name="Pangilinan J."/>
            <person name="Park H.-J."/>
            <person name="Ramirez L."/>
            <person name="Alfaro M."/>
            <person name="Sun H."/>
            <person name="Tritt A."/>
            <person name="Yoshinaga Y."/>
            <person name="Zwiers L.-H."/>
            <person name="Turgeon B."/>
            <person name="Goodwin S."/>
            <person name="Spatafora J."/>
            <person name="Crous P."/>
            <person name="Grigoriev I."/>
        </authorList>
    </citation>
    <scope>NUCLEOTIDE SEQUENCE</scope>
    <source>
        <strain evidence="3">CBS 107.79</strain>
    </source>
</reference>
<feature type="transmembrane region" description="Helical" evidence="2">
    <location>
        <begin position="731"/>
        <end position="753"/>
    </location>
</feature>
<evidence type="ECO:0008006" key="5">
    <source>
        <dbReference type="Google" id="ProtNLM"/>
    </source>
</evidence>
<evidence type="ECO:0000256" key="1">
    <source>
        <dbReference type="SAM" id="MobiDB-lite"/>
    </source>
</evidence>
<accession>A0A6A5VV56</accession>
<dbReference type="InterPro" id="IPR021514">
    <property type="entry name" value="DUF3176"/>
</dbReference>
<dbReference type="AlphaFoldDB" id="A0A6A5VV56"/>
<keyword evidence="4" id="KW-1185">Reference proteome</keyword>
<dbReference type="PANTHER" id="PTHR35394">
    <property type="entry name" value="DUF3176 DOMAIN-CONTAINING PROTEIN"/>
    <property type="match status" value="1"/>
</dbReference>
<feature type="compositionally biased region" description="Basic and acidic residues" evidence="1">
    <location>
        <begin position="27"/>
        <end position="46"/>
    </location>
</feature>
<keyword evidence="2" id="KW-1133">Transmembrane helix</keyword>
<feature type="compositionally biased region" description="Polar residues" evidence="1">
    <location>
        <begin position="815"/>
        <end position="838"/>
    </location>
</feature>
<protein>
    <recommendedName>
        <fullName evidence="5">DUF3176 domain-containing protein</fullName>
    </recommendedName>
</protein>
<dbReference type="PANTHER" id="PTHR35394:SF5">
    <property type="entry name" value="DUF3176 DOMAIN-CONTAINING PROTEIN"/>
    <property type="match status" value="1"/>
</dbReference>
<evidence type="ECO:0000313" key="4">
    <source>
        <dbReference type="Proteomes" id="UP000800036"/>
    </source>
</evidence>
<evidence type="ECO:0000313" key="3">
    <source>
        <dbReference type="EMBL" id="KAF1978756.1"/>
    </source>
</evidence>
<keyword evidence="2" id="KW-0812">Transmembrane</keyword>
<evidence type="ECO:0000256" key="2">
    <source>
        <dbReference type="SAM" id="Phobius"/>
    </source>
</evidence>
<dbReference type="Pfam" id="PF11374">
    <property type="entry name" value="DUF3176"/>
    <property type="match status" value="1"/>
</dbReference>
<dbReference type="OrthoDB" id="5242705at2759"/>
<proteinExistence type="predicted"/>
<dbReference type="Proteomes" id="UP000800036">
    <property type="component" value="Unassembled WGS sequence"/>
</dbReference>
<gene>
    <name evidence="3" type="ORF">BU23DRAFT_524254</name>
</gene>
<organism evidence="3 4">
    <name type="scientific">Bimuria novae-zelandiae CBS 107.79</name>
    <dbReference type="NCBI Taxonomy" id="1447943"/>
    <lineage>
        <taxon>Eukaryota</taxon>
        <taxon>Fungi</taxon>
        <taxon>Dikarya</taxon>
        <taxon>Ascomycota</taxon>
        <taxon>Pezizomycotina</taxon>
        <taxon>Dothideomycetes</taxon>
        <taxon>Pleosporomycetidae</taxon>
        <taxon>Pleosporales</taxon>
        <taxon>Massarineae</taxon>
        <taxon>Didymosphaeriaceae</taxon>
        <taxon>Bimuria</taxon>
    </lineage>
</organism>
<dbReference type="EMBL" id="ML976659">
    <property type="protein sequence ID" value="KAF1978756.1"/>
    <property type="molecule type" value="Genomic_DNA"/>
</dbReference>
<feature type="region of interest" description="Disordered" evidence="1">
    <location>
        <begin position="1"/>
        <end position="54"/>
    </location>
</feature>
<feature type="region of interest" description="Disordered" evidence="1">
    <location>
        <begin position="812"/>
        <end position="838"/>
    </location>
</feature>
<name>A0A6A5VV56_9PLEO</name>
<sequence>MPRFPVSPYWSSNPNIPIYLDQSDELEERKQEKRKREERKEHDKSSDSANPRHVAEHICPTCETSSRDTPIHCVSVSPSPAPPSYNSIITPQAPLYRQHLSVPSLTVETPRHWSKPQAPRRTLQIDVEGRPQVRFRRNAFSPLSPTPTVFDESDWSRKNQVGLGIPGAPFRPDVSPITPGTVESRGEETGENIQGASNFAQRIEQKLWNYTASSNVVKRWLIEIISWSLSAACMAGICVMLILYKDKNIPRWPLGLTLNAYISVLAKVASAALMLPVSEALGQLKWSWFQGDDSKKLWDFELFDSASRGPWGSFLLLIRTKGRTLAAGLAAITIFALALDPFFQQVVEYPEVWRVQEDKGAIQRAFGYEPFAQGQEYRDGIQNIETDATMEGVAAQFFYDNGTSPVTFGRGVRSDVPLACPYSNCTWAPYETLGVHSECVDASDKLEFKCQRALLDWAQIPIVDREGQADYTFENGTQCGWWLKSDHKLLMVGYDVDRNTNHSGDTLIVRAEPLFDIFSRKFLPGYEPKLNNSRNPLTHVVIASGLSLDHVHNNDTPIAHECMVSWAVKTIESSYSEGGYVENVTDVVVNSTTVLTPWLTNTIEMENNAMDMYEYYYLENVTMVSKNGTVYTVDNTTHLLTLSIFDDVFPSYYSLVNSTNEADAMLRYKMWRNILPYTRNVTYNPLQWDNVTTHFNRLADAMTNTLRSSTNDVEMVYGPSFDQESVVDVRWWWLSLPLALLTFTGLFLLATIIRSSREQDHVGVWKTSAIATILYGLPDEMSEKMKSEKNHGTPRAAAKTVKVKWIPKRGWRFSGASSVSPTSVAPQKLRQSPPTEWL</sequence>